<name>A0AAN6PX73_9PEZI</name>
<protein>
    <submittedName>
        <fullName evidence="2">Uncharacterized protein</fullName>
    </submittedName>
</protein>
<feature type="region of interest" description="Disordered" evidence="1">
    <location>
        <begin position="40"/>
        <end position="65"/>
    </location>
</feature>
<accession>A0AAN6PX73</accession>
<gene>
    <name evidence="2" type="ORF">N658DRAFT_498094</name>
</gene>
<evidence type="ECO:0000256" key="1">
    <source>
        <dbReference type="SAM" id="MobiDB-lite"/>
    </source>
</evidence>
<dbReference type="Proteomes" id="UP001305647">
    <property type="component" value="Unassembled WGS sequence"/>
</dbReference>
<dbReference type="EMBL" id="MU863647">
    <property type="protein sequence ID" value="KAK4099609.1"/>
    <property type="molecule type" value="Genomic_DNA"/>
</dbReference>
<evidence type="ECO:0000313" key="3">
    <source>
        <dbReference type="Proteomes" id="UP001305647"/>
    </source>
</evidence>
<proteinExistence type="predicted"/>
<comment type="caution">
    <text evidence="2">The sequence shown here is derived from an EMBL/GenBank/DDBJ whole genome shotgun (WGS) entry which is preliminary data.</text>
</comment>
<reference evidence="2" key="1">
    <citation type="journal article" date="2023" name="Mol. Phylogenet. Evol.">
        <title>Genome-scale phylogeny and comparative genomics of the fungal order Sordariales.</title>
        <authorList>
            <person name="Hensen N."/>
            <person name="Bonometti L."/>
            <person name="Westerberg I."/>
            <person name="Brannstrom I.O."/>
            <person name="Guillou S."/>
            <person name="Cros-Aarteil S."/>
            <person name="Calhoun S."/>
            <person name="Haridas S."/>
            <person name="Kuo A."/>
            <person name="Mondo S."/>
            <person name="Pangilinan J."/>
            <person name="Riley R."/>
            <person name="LaButti K."/>
            <person name="Andreopoulos B."/>
            <person name="Lipzen A."/>
            <person name="Chen C."/>
            <person name="Yan M."/>
            <person name="Daum C."/>
            <person name="Ng V."/>
            <person name="Clum A."/>
            <person name="Steindorff A."/>
            <person name="Ohm R.A."/>
            <person name="Martin F."/>
            <person name="Silar P."/>
            <person name="Natvig D.O."/>
            <person name="Lalanne C."/>
            <person name="Gautier V."/>
            <person name="Ament-Velasquez S.L."/>
            <person name="Kruys A."/>
            <person name="Hutchinson M.I."/>
            <person name="Powell A.J."/>
            <person name="Barry K."/>
            <person name="Miller A.N."/>
            <person name="Grigoriev I.V."/>
            <person name="Debuchy R."/>
            <person name="Gladieux P."/>
            <person name="Hiltunen Thoren M."/>
            <person name="Johannesson H."/>
        </authorList>
    </citation>
    <scope>NUCLEOTIDE SEQUENCE</scope>
    <source>
        <strain evidence="2">CBS 757.83</strain>
    </source>
</reference>
<reference evidence="2" key="2">
    <citation type="submission" date="2023-05" db="EMBL/GenBank/DDBJ databases">
        <authorList>
            <consortium name="Lawrence Berkeley National Laboratory"/>
            <person name="Steindorff A."/>
            <person name="Hensen N."/>
            <person name="Bonometti L."/>
            <person name="Westerberg I."/>
            <person name="Brannstrom I.O."/>
            <person name="Guillou S."/>
            <person name="Cros-Aarteil S."/>
            <person name="Calhoun S."/>
            <person name="Haridas S."/>
            <person name="Kuo A."/>
            <person name="Mondo S."/>
            <person name="Pangilinan J."/>
            <person name="Riley R."/>
            <person name="Labutti K."/>
            <person name="Andreopoulos B."/>
            <person name="Lipzen A."/>
            <person name="Chen C."/>
            <person name="Yanf M."/>
            <person name="Daum C."/>
            <person name="Ng V."/>
            <person name="Clum A."/>
            <person name="Ohm R."/>
            <person name="Martin F."/>
            <person name="Silar P."/>
            <person name="Natvig D."/>
            <person name="Lalanne C."/>
            <person name="Gautier V."/>
            <person name="Ament-Velasquez S.L."/>
            <person name="Kruys A."/>
            <person name="Hutchinson M.I."/>
            <person name="Powell A.J."/>
            <person name="Barry K."/>
            <person name="Miller A.N."/>
            <person name="Grigoriev I.V."/>
            <person name="Debuchy R."/>
            <person name="Gladieux P."/>
            <person name="Thoren M.H."/>
            <person name="Johannesson H."/>
        </authorList>
    </citation>
    <scope>NUCLEOTIDE SEQUENCE</scope>
    <source>
        <strain evidence="2">CBS 757.83</strain>
    </source>
</reference>
<dbReference type="AlphaFoldDB" id="A0AAN6PX73"/>
<feature type="compositionally biased region" description="Polar residues" evidence="1">
    <location>
        <begin position="45"/>
        <end position="57"/>
    </location>
</feature>
<organism evidence="2 3">
    <name type="scientific">Parathielavia hyrcaniae</name>
    <dbReference type="NCBI Taxonomy" id="113614"/>
    <lineage>
        <taxon>Eukaryota</taxon>
        <taxon>Fungi</taxon>
        <taxon>Dikarya</taxon>
        <taxon>Ascomycota</taxon>
        <taxon>Pezizomycotina</taxon>
        <taxon>Sordariomycetes</taxon>
        <taxon>Sordariomycetidae</taxon>
        <taxon>Sordariales</taxon>
        <taxon>Chaetomiaceae</taxon>
        <taxon>Parathielavia</taxon>
    </lineage>
</organism>
<evidence type="ECO:0000313" key="2">
    <source>
        <dbReference type="EMBL" id="KAK4099609.1"/>
    </source>
</evidence>
<sequence>MAYSVPFTVDSAHQDSATGLVLYRIRVPVSATTNAHEGPTIRYLTASSPPKGASNSIPDDRGRNLSFETVPAGDWNLSHLATTSDGTKFVLASTETSSLDKSVGLLDAGTTWHDTQFDLVHLLDAFYAQRKLHPDNNDTCAAANIQCSGHVNAAVLPSPFNPNHPSAQDKVIGIWAWQPGLTYGIANETHIYYLLRARGDPGLAARFLGHITDDATRVVGFLLEHVVGARHAGPGDLDKCREALRRLHAAGVAYGPSLRRESFLVTIEGSVLLQGFGGAFETDEEEVFVAELGGLEEVLAQV</sequence>
<keyword evidence="3" id="KW-1185">Reference proteome</keyword>